<evidence type="ECO:0000313" key="2">
    <source>
        <dbReference type="EMBL" id="GFY63020.1"/>
    </source>
</evidence>
<proteinExistence type="predicted"/>
<evidence type="ECO:0000256" key="1">
    <source>
        <dbReference type="SAM" id="Coils"/>
    </source>
</evidence>
<gene>
    <name evidence="2" type="ORF">TNIN_204321</name>
</gene>
<comment type="caution">
    <text evidence="2">The sequence shown here is derived from an EMBL/GenBank/DDBJ whole genome shotgun (WGS) entry which is preliminary data.</text>
</comment>
<dbReference type="Proteomes" id="UP000886998">
    <property type="component" value="Unassembled WGS sequence"/>
</dbReference>
<keyword evidence="3" id="KW-1185">Reference proteome</keyword>
<keyword evidence="1" id="KW-0175">Coiled coil</keyword>
<dbReference type="OrthoDB" id="8300401at2759"/>
<dbReference type="EMBL" id="BMAV01014566">
    <property type="protein sequence ID" value="GFY63020.1"/>
    <property type="molecule type" value="Genomic_DNA"/>
</dbReference>
<name>A0A8X7CEB4_9ARAC</name>
<reference evidence="2" key="1">
    <citation type="submission" date="2020-08" db="EMBL/GenBank/DDBJ databases">
        <title>Multicomponent nature underlies the extraordinary mechanical properties of spider dragline silk.</title>
        <authorList>
            <person name="Kono N."/>
            <person name="Nakamura H."/>
            <person name="Mori M."/>
            <person name="Yoshida Y."/>
            <person name="Ohtoshi R."/>
            <person name="Malay A.D."/>
            <person name="Moran D.A.P."/>
            <person name="Tomita M."/>
            <person name="Numata K."/>
            <person name="Arakawa K."/>
        </authorList>
    </citation>
    <scope>NUCLEOTIDE SEQUENCE</scope>
</reference>
<evidence type="ECO:0000313" key="3">
    <source>
        <dbReference type="Proteomes" id="UP000886998"/>
    </source>
</evidence>
<feature type="coiled-coil region" evidence="1">
    <location>
        <begin position="63"/>
        <end position="115"/>
    </location>
</feature>
<accession>A0A8X7CEB4</accession>
<sequence length="118" mass="13753">MSYYLKLETLANIVWSCRTVRYELSDIDSILKLNKAKTSLKGSITRIETSIDNLSKHVQKTKMDVKLKKIDQLQKKIEELKEIFFGIETATPNDEAKFQEDLDSCEKLLEDLEIRVKK</sequence>
<organism evidence="2 3">
    <name type="scientific">Trichonephila inaurata madagascariensis</name>
    <dbReference type="NCBI Taxonomy" id="2747483"/>
    <lineage>
        <taxon>Eukaryota</taxon>
        <taxon>Metazoa</taxon>
        <taxon>Ecdysozoa</taxon>
        <taxon>Arthropoda</taxon>
        <taxon>Chelicerata</taxon>
        <taxon>Arachnida</taxon>
        <taxon>Araneae</taxon>
        <taxon>Araneomorphae</taxon>
        <taxon>Entelegynae</taxon>
        <taxon>Araneoidea</taxon>
        <taxon>Nephilidae</taxon>
        <taxon>Trichonephila</taxon>
        <taxon>Trichonephila inaurata</taxon>
    </lineage>
</organism>
<protein>
    <submittedName>
        <fullName evidence="2">Uncharacterized protein</fullName>
    </submittedName>
</protein>
<dbReference type="AlphaFoldDB" id="A0A8X7CEB4"/>